<dbReference type="STRING" id="1121338.CLTEP_11340"/>
<gene>
    <name evidence="5" type="primary">btuF</name>
    <name evidence="5" type="ORF">CLTEP_11340</name>
</gene>
<dbReference type="Proteomes" id="UP000075531">
    <property type="component" value="Unassembled WGS sequence"/>
</dbReference>
<evidence type="ECO:0000313" key="6">
    <source>
        <dbReference type="Proteomes" id="UP000075531"/>
    </source>
</evidence>
<dbReference type="OrthoDB" id="9816357at2"/>
<dbReference type="PATRIC" id="fig|1121338.3.peg.1171"/>
<sequence length="340" mass="37670">MKRIGKILIPLLFLAFIFAGCTSNSTKVEGTKANDTKTTTIESKKDSSKENKKVSVYPLTVKDSLGTEITIKSKPEKIVSLTLGSDEILLSLVDDKNIAALSGKIAEDEGISNVADKAKNFDKAEGNIEKVISLNPDLVFTANWMKKEQIQQMRDAGINVYCVGSVSTIEQQEDVIKKIAKIVDEEQKGKELVDEMNKKLDYVASKLKGLKDKDKVRVLFYNSFGSTNAEGTTFDDIAKKAGCINVASEAGLKLWPQVSKEKIIEMNPDVIIVPAWSYDKSKNPKDFADSVLNDKSLKEVKAVKNKRVYMLPDKHMNCVSQYITLGVEDLAKAVYPDLFK</sequence>
<comment type="caution">
    <text evidence="5">The sequence shown here is derived from an EMBL/GenBank/DDBJ whole genome shotgun (WGS) entry which is preliminary data.</text>
</comment>
<feature type="domain" description="Fe/B12 periplasmic-binding" evidence="4">
    <location>
        <begin position="77"/>
        <end position="338"/>
    </location>
</feature>
<dbReference type="RefSeq" id="WP_066823828.1">
    <property type="nucleotide sequence ID" value="NZ_LTBA01000008.1"/>
</dbReference>
<dbReference type="AlphaFoldDB" id="A0A151B588"/>
<evidence type="ECO:0000256" key="2">
    <source>
        <dbReference type="ARBA" id="ARBA00022729"/>
    </source>
</evidence>
<dbReference type="PROSITE" id="PS51257">
    <property type="entry name" value="PROKAR_LIPOPROTEIN"/>
    <property type="match status" value="1"/>
</dbReference>
<dbReference type="GO" id="GO:0071281">
    <property type="term" value="P:cellular response to iron ion"/>
    <property type="evidence" value="ECO:0007669"/>
    <property type="project" value="TreeGrafter"/>
</dbReference>
<accession>A0A151B588</accession>
<keyword evidence="2 3" id="KW-0732">Signal</keyword>
<dbReference type="PANTHER" id="PTHR30535">
    <property type="entry name" value="VITAMIN B12-BINDING PROTEIN"/>
    <property type="match status" value="1"/>
</dbReference>
<protein>
    <submittedName>
        <fullName evidence="5">Vitamin B12-binding protein</fullName>
    </submittedName>
</protein>
<name>A0A151B588_9CLOT</name>
<feature type="signal peptide" evidence="3">
    <location>
        <begin position="1"/>
        <end position="21"/>
    </location>
</feature>
<dbReference type="Gene3D" id="3.40.50.1980">
    <property type="entry name" value="Nitrogenase molybdenum iron protein domain"/>
    <property type="match status" value="2"/>
</dbReference>
<evidence type="ECO:0000256" key="3">
    <source>
        <dbReference type="SAM" id="SignalP"/>
    </source>
</evidence>
<proteinExistence type="inferred from homology"/>
<comment type="similarity">
    <text evidence="1">Belongs to the bacterial solute-binding protein 8 family.</text>
</comment>
<evidence type="ECO:0000256" key="1">
    <source>
        <dbReference type="ARBA" id="ARBA00008814"/>
    </source>
</evidence>
<dbReference type="SUPFAM" id="SSF53807">
    <property type="entry name" value="Helical backbone' metal receptor"/>
    <property type="match status" value="1"/>
</dbReference>
<organism evidence="5 6">
    <name type="scientific">Clostridium tepidiprofundi DSM 19306</name>
    <dbReference type="NCBI Taxonomy" id="1121338"/>
    <lineage>
        <taxon>Bacteria</taxon>
        <taxon>Bacillati</taxon>
        <taxon>Bacillota</taxon>
        <taxon>Clostridia</taxon>
        <taxon>Eubacteriales</taxon>
        <taxon>Clostridiaceae</taxon>
        <taxon>Clostridium</taxon>
    </lineage>
</organism>
<dbReference type="PROSITE" id="PS50983">
    <property type="entry name" value="FE_B12_PBP"/>
    <property type="match status" value="1"/>
</dbReference>
<keyword evidence="6" id="KW-1185">Reference proteome</keyword>
<evidence type="ECO:0000313" key="5">
    <source>
        <dbReference type="EMBL" id="KYH34970.1"/>
    </source>
</evidence>
<dbReference type="Pfam" id="PF01497">
    <property type="entry name" value="Peripla_BP_2"/>
    <property type="match status" value="1"/>
</dbReference>
<evidence type="ECO:0000259" key="4">
    <source>
        <dbReference type="PROSITE" id="PS50983"/>
    </source>
</evidence>
<dbReference type="EMBL" id="LTBA01000008">
    <property type="protein sequence ID" value="KYH34970.1"/>
    <property type="molecule type" value="Genomic_DNA"/>
</dbReference>
<dbReference type="InterPro" id="IPR054828">
    <property type="entry name" value="Vit_B12_bind_prot"/>
</dbReference>
<dbReference type="PANTHER" id="PTHR30535:SF34">
    <property type="entry name" value="MOLYBDATE-BINDING PROTEIN MOLA"/>
    <property type="match status" value="1"/>
</dbReference>
<reference evidence="5 6" key="1">
    <citation type="submission" date="2016-02" db="EMBL/GenBank/DDBJ databases">
        <title>Genome sequence of Clostridium tepidiprofundi DSM 19306.</title>
        <authorList>
            <person name="Poehlein A."/>
            <person name="Daniel R."/>
        </authorList>
    </citation>
    <scope>NUCLEOTIDE SEQUENCE [LARGE SCALE GENOMIC DNA]</scope>
    <source>
        <strain evidence="5 6">DSM 19306</strain>
    </source>
</reference>
<feature type="chain" id="PRO_5038925756" evidence="3">
    <location>
        <begin position="22"/>
        <end position="340"/>
    </location>
</feature>
<dbReference type="InterPro" id="IPR050902">
    <property type="entry name" value="ABC_Transporter_SBP"/>
</dbReference>
<dbReference type="InterPro" id="IPR002491">
    <property type="entry name" value="ABC_transptr_periplasmic_BD"/>
</dbReference>
<dbReference type="NCBIfam" id="NF038402">
    <property type="entry name" value="TroA_like"/>
    <property type="match status" value="1"/>
</dbReference>